<dbReference type="ExpressionAtlas" id="G4S9Y0">
    <property type="expression patterns" value="differential"/>
</dbReference>
<dbReference type="STRING" id="6239.Y23H5B.12a.1"/>
<dbReference type="SMR" id="G4S9Y0"/>
<dbReference type="AGR" id="WB:WBGene00194701"/>
<dbReference type="WormBase" id="Y23H5B.12a">
    <property type="protein sequence ID" value="CE43949"/>
    <property type="gene ID" value="WBGene00194701"/>
</dbReference>
<evidence type="ECO:0000313" key="5">
    <source>
        <dbReference type="WormBase" id="Y23H5B.12a"/>
    </source>
</evidence>
<sequence>MLRFPLFFVLFLKASSYQLVPSDTPGLGESRTAYDDFMDILRTSARCYMYFEQLCEGKHYGKVAKCAEEIRRDLFEQYVEFRTCELTEDTIRDIFKVYCQAKSYVPLALNIWIPPPFLEGSYTWDLNQESPYNSVGTIHSLPKKIALQRLYHMARQAENQYMEKFQQLKNEQLAQSEKKRDLDELEFFLRRLTTFCLWMMFGSYSVLVTVSIIKTIYFNHYFYIIQYEEGDDDEVDEIMRREHKINKWLYNISMIVFIIVFLAREYLKWNYALDIKYLL</sequence>
<protein>
    <submittedName>
        <fullName evidence="3">Uncharacterized protein</fullName>
    </submittedName>
</protein>
<dbReference type="InParanoid" id="G4S9Y0"/>
<keyword evidence="1" id="KW-1133">Transmembrane helix</keyword>
<evidence type="ECO:0000256" key="2">
    <source>
        <dbReference type="SAM" id="SignalP"/>
    </source>
</evidence>
<keyword evidence="1" id="KW-0472">Membrane</keyword>
<dbReference type="CTD" id="13179543"/>
<proteinExistence type="predicted"/>
<dbReference type="Proteomes" id="UP000001940">
    <property type="component" value="Chromosome I"/>
</dbReference>
<name>G4S9Y0_CAEEL</name>
<keyword evidence="2" id="KW-0732">Signal</keyword>
<dbReference type="HOGENOM" id="CLU_998305_0_0_1"/>
<reference evidence="3 4" key="1">
    <citation type="journal article" date="1998" name="Science">
        <title>Genome sequence of the nematode C. elegans: a platform for investigating biology.</title>
        <authorList>
            <consortium name="The C. elegans sequencing consortium"/>
            <person name="Sulson J.E."/>
            <person name="Waterston R."/>
        </authorList>
    </citation>
    <scope>NUCLEOTIDE SEQUENCE [LARGE SCALE GENOMIC DNA]</scope>
    <source>
        <strain evidence="3 4">Bristol N2</strain>
    </source>
</reference>
<keyword evidence="4" id="KW-1185">Reference proteome</keyword>
<gene>
    <name evidence="3" type="ORF">CELE_Y23H5B.12</name>
    <name evidence="3 5" type="ORF">Y23H5B.12</name>
</gene>
<evidence type="ECO:0000313" key="3">
    <source>
        <dbReference type="EMBL" id="CCD68142.1"/>
    </source>
</evidence>
<organism evidence="3 4">
    <name type="scientific">Caenorhabditis elegans</name>
    <dbReference type="NCBI Taxonomy" id="6239"/>
    <lineage>
        <taxon>Eukaryota</taxon>
        <taxon>Metazoa</taxon>
        <taxon>Ecdysozoa</taxon>
        <taxon>Nematoda</taxon>
        <taxon>Chromadorea</taxon>
        <taxon>Rhabditida</taxon>
        <taxon>Rhabditina</taxon>
        <taxon>Rhabditomorpha</taxon>
        <taxon>Rhabditoidea</taxon>
        <taxon>Rhabditidae</taxon>
        <taxon>Peloderinae</taxon>
        <taxon>Caenorhabditis</taxon>
    </lineage>
</organism>
<dbReference type="KEGG" id="cel:CELE_Y23H5B.12"/>
<dbReference type="EMBL" id="BX284601">
    <property type="protein sequence ID" value="CCD68142.1"/>
    <property type="molecule type" value="Genomic_DNA"/>
</dbReference>
<accession>G4S9Y0</accession>
<feature type="transmembrane region" description="Helical" evidence="1">
    <location>
        <begin position="197"/>
        <end position="217"/>
    </location>
</feature>
<feature type="chain" id="PRO_5003467911" evidence="2">
    <location>
        <begin position="17"/>
        <end position="279"/>
    </location>
</feature>
<feature type="transmembrane region" description="Helical" evidence="1">
    <location>
        <begin position="248"/>
        <end position="267"/>
    </location>
</feature>
<dbReference type="AlphaFoldDB" id="G4S9Y0"/>
<dbReference type="GeneID" id="13179543"/>
<dbReference type="PaxDb" id="6239-Y23H5B.12"/>
<dbReference type="OrthoDB" id="5817840at2759"/>
<dbReference type="Bgee" id="WBGene00194701">
    <property type="expression patterns" value="Expressed in material anatomical entity and 2 other cell types or tissues"/>
</dbReference>
<feature type="signal peptide" evidence="2">
    <location>
        <begin position="1"/>
        <end position="16"/>
    </location>
</feature>
<dbReference type="RefSeq" id="NP_001249181.1">
    <property type="nucleotide sequence ID" value="NM_001262252.1"/>
</dbReference>
<dbReference type="PhylomeDB" id="G4S9Y0"/>
<evidence type="ECO:0000313" key="4">
    <source>
        <dbReference type="Proteomes" id="UP000001940"/>
    </source>
</evidence>
<evidence type="ECO:0000256" key="1">
    <source>
        <dbReference type="SAM" id="Phobius"/>
    </source>
</evidence>
<keyword evidence="1" id="KW-0812">Transmembrane</keyword>
<dbReference type="FunCoup" id="G4S9Y0">
    <property type="interactions" value="126"/>
</dbReference>